<name>A0A7S7NZ59_PALFE</name>
<dbReference type="SUPFAM" id="SSF47090">
    <property type="entry name" value="PGBD-like"/>
    <property type="match status" value="1"/>
</dbReference>
<dbReference type="Gene3D" id="1.10.101.10">
    <property type="entry name" value="PGBD-like superfamily/PGBD"/>
    <property type="match status" value="1"/>
</dbReference>
<dbReference type="EMBL" id="CP063849">
    <property type="protein sequence ID" value="QOY91949.1"/>
    <property type="molecule type" value="Genomic_DNA"/>
</dbReference>
<evidence type="ECO:0000259" key="1">
    <source>
        <dbReference type="Pfam" id="PF01471"/>
    </source>
</evidence>
<keyword evidence="3" id="KW-1185">Reference proteome</keyword>
<gene>
    <name evidence="2" type="ORF">IRI77_08585</name>
</gene>
<evidence type="ECO:0000313" key="3">
    <source>
        <dbReference type="Proteomes" id="UP000593892"/>
    </source>
</evidence>
<dbReference type="KEGG" id="pfer:IRI77_08585"/>
<reference evidence="2 3" key="1">
    <citation type="submission" date="2020-10" db="EMBL/GenBank/DDBJ databases">
        <title>Complete genome sequence of Paludibaculum fermentans P105T, a facultatively anaerobic acidobacterium capable of dissimilatory Fe(III) reduction.</title>
        <authorList>
            <person name="Dedysh S.N."/>
            <person name="Beletsky A.V."/>
            <person name="Kulichevskaya I.S."/>
            <person name="Mardanov A.V."/>
            <person name="Ravin N.V."/>
        </authorList>
    </citation>
    <scope>NUCLEOTIDE SEQUENCE [LARGE SCALE GENOMIC DNA]</scope>
    <source>
        <strain evidence="2 3">P105</strain>
    </source>
</reference>
<feature type="domain" description="Peptidoglycan binding-like" evidence="1">
    <location>
        <begin position="10"/>
        <end position="64"/>
    </location>
</feature>
<dbReference type="AlphaFoldDB" id="A0A7S7NZ59"/>
<protein>
    <submittedName>
        <fullName evidence="2">Peptidoglycan-binding protein</fullName>
    </submittedName>
</protein>
<dbReference type="InterPro" id="IPR036366">
    <property type="entry name" value="PGBDSf"/>
</dbReference>
<organism evidence="2 3">
    <name type="scientific">Paludibaculum fermentans</name>
    <dbReference type="NCBI Taxonomy" id="1473598"/>
    <lineage>
        <taxon>Bacteria</taxon>
        <taxon>Pseudomonadati</taxon>
        <taxon>Acidobacteriota</taxon>
        <taxon>Terriglobia</taxon>
        <taxon>Bryobacterales</taxon>
        <taxon>Bryobacteraceae</taxon>
        <taxon>Paludibaculum</taxon>
    </lineage>
</organism>
<accession>A0A7S7NZ59</accession>
<dbReference type="Proteomes" id="UP000593892">
    <property type="component" value="Chromosome"/>
</dbReference>
<dbReference type="InterPro" id="IPR036365">
    <property type="entry name" value="PGBD-like_sf"/>
</dbReference>
<dbReference type="InterPro" id="IPR002477">
    <property type="entry name" value="Peptidoglycan-bd-like"/>
</dbReference>
<dbReference type="Pfam" id="PF01471">
    <property type="entry name" value="PG_binding_1"/>
    <property type="match status" value="1"/>
</dbReference>
<evidence type="ECO:0000313" key="2">
    <source>
        <dbReference type="EMBL" id="QOY91949.1"/>
    </source>
</evidence>
<proteinExistence type="predicted"/>
<sequence length="67" mass="7157">MAVLDYGAAGTDVVQLQQHLNAAGAHLVVDGKFGPKTEEAVMNFQRVRGLTQDGIVGPKTWASLLKH</sequence>